<dbReference type="GO" id="GO:0047980">
    <property type="term" value="F:hippurate hydrolase activity"/>
    <property type="evidence" value="ECO:0007669"/>
    <property type="project" value="UniProtKB-EC"/>
</dbReference>
<dbReference type="InterPro" id="IPR036264">
    <property type="entry name" value="Bact_exopeptidase_dim_dom"/>
</dbReference>
<dbReference type="CDD" id="cd03886">
    <property type="entry name" value="M20_Acy1"/>
    <property type="match status" value="1"/>
</dbReference>
<dbReference type="SUPFAM" id="SSF55031">
    <property type="entry name" value="Bacterial exopeptidase dimerisation domain"/>
    <property type="match status" value="1"/>
</dbReference>
<dbReference type="AlphaFoldDB" id="A0A7X0CBB4"/>
<dbReference type="Proteomes" id="UP000583800">
    <property type="component" value="Unassembled WGS sequence"/>
</dbReference>
<dbReference type="Gene3D" id="3.30.70.360">
    <property type="match status" value="1"/>
</dbReference>
<feature type="binding site" evidence="1">
    <location>
        <position position="360"/>
    </location>
    <ligand>
        <name>Mn(2+)</name>
        <dbReference type="ChEBI" id="CHEBI:29035"/>
        <label>2</label>
    </ligand>
</feature>
<keyword evidence="1" id="KW-0464">Manganese</keyword>
<evidence type="ECO:0000259" key="2">
    <source>
        <dbReference type="Pfam" id="PF07687"/>
    </source>
</evidence>
<dbReference type="InterPro" id="IPR017439">
    <property type="entry name" value="Amidohydrolase"/>
</dbReference>
<dbReference type="PANTHER" id="PTHR11014">
    <property type="entry name" value="PEPTIDASE M20 FAMILY MEMBER"/>
    <property type="match status" value="1"/>
</dbReference>
<feature type="domain" description="Peptidase M20 dimerisation" evidence="2">
    <location>
        <begin position="177"/>
        <end position="275"/>
    </location>
</feature>
<feature type="binding site" evidence="1">
    <location>
        <position position="158"/>
    </location>
    <ligand>
        <name>Mn(2+)</name>
        <dbReference type="ChEBI" id="CHEBI:29035"/>
        <label>2</label>
    </ligand>
</feature>
<dbReference type="EC" id="3.5.1.32" evidence="3"/>
<evidence type="ECO:0000313" key="3">
    <source>
        <dbReference type="EMBL" id="MBB6350189.1"/>
    </source>
</evidence>
<dbReference type="GO" id="GO:0046872">
    <property type="term" value="F:metal ion binding"/>
    <property type="evidence" value="ECO:0007669"/>
    <property type="project" value="UniProtKB-KW"/>
</dbReference>
<dbReference type="InterPro" id="IPR011650">
    <property type="entry name" value="Peptidase_M20_dimer"/>
</dbReference>
<feature type="binding site" evidence="1">
    <location>
        <position position="130"/>
    </location>
    <ligand>
        <name>Mn(2+)</name>
        <dbReference type="ChEBI" id="CHEBI:29035"/>
        <label>2</label>
    </ligand>
</feature>
<gene>
    <name evidence="3" type="ORF">FHU36_006761</name>
</gene>
<organism evidence="3 4">
    <name type="scientific">Nonomuraea muscovyensis</name>
    <dbReference type="NCBI Taxonomy" id="1124761"/>
    <lineage>
        <taxon>Bacteria</taxon>
        <taxon>Bacillati</taxon>
        <taxon>Actinomycetota</taxon>
        <taxon>Actinomycetes</taxon>
        <taxon>Streptosporangiales</taxon>
        <taxon>Streptosporangiaceae</taxon>
        <taxon>Nonomuraea</taxon>
    </lineage>
</organism>
<keyword evidence="1" id="KW-0479">Metal-binding</keyword>
<feature type="binding site" evidence="1">
    <location>
        <position position="96"/>
    </location>
    <ligand>
        <name>Mn(2+)</name>
        <dbReference type="ChEBI" id="CHEBI:29035"/>
        <label>2</label>
    </ligand>
</feature>
<evidence type="ECO:0000256" key="1">
    <source>
        <dbReference type="PIRSR" id="PIRSR005962-1"/>
    </source>
</evidence>
<sequence length="404" mass="42589">MMLTELRRSLHADPELGLELPRTQQRVLNALAGLPLEVTRGTTLSSVTAVLRGRRRGSGGAPVVLLRADMDALPITEQADVPYRSRNPGAMHACGHDLHTAMLVGAAHLLCAARDDLPGDVVLMFQPGEEGHDGAAKMIAEGVLEAAGPQPVAAYALHVQSVRPSGMFATRSGPILSGHARMRVTVHGKGGHGAAPHRALDPVTTMAEMITAVQSLVTRRFDAFDPVIVTVGHVSAGSHGTAIPSSAYFEATIRSYSERHRAEARRLLTELINGIAAAHGTTAGLGFDAELPVTVTDDAETGFAAGVVRDLHGAERFDTMPHPHPASEDFSRVLARVPGAFVFLGARPAGLDPGEAHENHSPFARFDDGVLHDGAQLLAELAARRLNEAAATAPSSSRVRPGPR</sequence>
<dbReference type="InterPro" id="IPR002933">
    <property type="entry name" value="Peptidase_M20"/>
</dbReference>
<feature type="binding site" evidence="1">
    <location>
        <position position="94"/>
    </location>
    <ligand>
        <name>Mn(2+)</name>
        <dbReference type="ChEBI" id="CHEBI:29035"/>
        <label>2</label>
    </ligand>
</feature>
<accession>A0A7X0CBB4</accession>
<dbReference type="PANTHER" id="PTHR11014:SF63">
    <property type="entry name" value="METALLOPEPTIDASE, PUTATIVE (AFU_ORTHOLOGUE AFUA_6G09600)-RELATED"/>
    <property type="match status" value="1"/>
</dbReference>
<dbReference type="NCBIfam" id="TIGR01891">
    <property type="entry name" value="amidohydrolases"/>
    <property type="match status" value="1"/>
</dbReference>
<dbReference type="Pfam" id="PF01546">
    <property type="entry name" value="Peptidase_M20"/>
    <property type="match status" value="1"/>
</dbReference>
<protein>
    <submittedName>
        <fullName evidence="3">Hippurate hydrolase</fullName>
        <ecNumber evidence="3">3.5.1.32</ecNumber>
    </submittedName>
</protein>
<keyword evidence="4" id="KW-1185">Reference proteome</keyword>
<dbReference type="RefSeq" id="WP_185088029.1">
    <property type="nucleotide sequence ID" value="NZ_JACHJB010000003.1"/>
</dbReference>
<name>A0A7X0CBB4_9ACTN</name>
<evidence type="ECO:0000313" key="4">
    <source>
        <dbReference type="Proteomes" id="UP000583800"/>
    </source>
</evidence>
<dbReference type="Gene3D" id="3.40.630.10">
    <property type="entry name" value="Zn peptidases"/>
    <property type="match status" value="1"/>
</dbReference>
<comment type="cofactor">
    <cofactor evidence="1">
        <name>Mn(2+)</name>
        <dbReference type="ChEBI" id="CHEBI:29035"/>
    </cofactor>
    <text evidence="1">The Mn(2+) ion enhances activity.</text>
</comment>
<dbReference type="SUPFAM" id="SSF53187">
    <property type="entry name" value="Zn-dependent exopeptidases"/>
    <property type="match status" value="1"/>
</dbReference>
<proteinExistence type="predicted"/>
<keyword evidence="3" id="KW-0378">Hydrolase</keyword>
<dbReference type="Pfam" id="PF07687">
    <property type="entry name" value="M20_dimer"/>
    <property type="match status" value="1"/>
</dbReference>
<dbReference type="EMBL" id="JACHJB010000003">
    <property type="protein sequence ID" value="MBB6350189.1"/>
    <property type="molecule type" value="Genomic_DNA"/>
</dbReference>
<comment type="caution">
    <text evidence="3">The sequence shown here is derived from an EMBL/GenBank/DDBJ whole genome shotgun (WGS) entry which is preliminary data.</text>
</comment>
<dbReference type="PIRSF" id="PIRSF005962">
    <property type="entry name" value="Pept_M20D_amidohydro"/>
    <property type="match status" value="1"/>
</dbReference>
<reference evidence="3 4" key="1">
    <citation type="submission" date="2020-08" db="EMBL/GenBank/DDBJ databases">
        <title>Sequencing the genomes of 1000 actinobacteria strains.</title>
        <authorList>
            <person name="Klenk H.-P."/>
        </authorList>
    </citation>
    <scope>NUCLEOTIDE SEQUENCE [LARGE SCALE GENOMIC DNA]</scope>
    <source>
        <strain evidence="3 4">DSM 45913</strain>
    </source>
</reference>